<evidence type="ECO:0000259" key="8">
    <source>
        <dbReference type="PROSITE" id="PS50102"/>
    </source>
</evidence>
<evidence type="ECO:0000256" key="2">
    <source>
        <dbReference type="ARBA" id="ARBA00006635"/>
    </source>
</evidence>
<evidence type="ECO:0000256" key="4">
    <source>
        <dbReference type="ARBA" id="ARBA00022553"/>
    </source>
</evidence>
<dbReference type="SUPFAM" id="SSF54928">
    <property type="entry name" value="RNA-binding domain, RBD"/>
    <property type="match status" value="2"/>
</dbReference>
<reference evidence="9" key="1">
    <citation type="journal article" date="2020" name="bioRxiv">
        <title>Chromosome-level reference genome of the European wasp spider Argiope bruennichi: a resource for studies on range expansion and evolutionary adaptation.</title>
        <authorList>
            <person name="Sheffer M.M."/>
            <person name="Hoppe A."/>
            <person name="Krehenwinkel H."/>
            <person name="Uhl G."/>
            <person name="Kuss A.W."/>
            <person name="Jensen L."/>
            <person name="Jensen C."/>
            <person name="Gillespie R.G."/>
            <person name="Hoff K.J."/>
            <person name="Prost S."/>
        </authorList>
    </citation>
    <scope>NUCLEOTIDE SEQUENCE</scope>
</reference>
<dbReference type="Proteomes" id="UP000807504">
    <property type="component" value="Unassembled WGS sequence"/>
</dbReference>
<gene>
    <name evidence="9" type="ORF">HNY73_001344</name>
</gene>
<dbReference type="EMBL" id="JABXBU010000001">
    <property type="protein sequence ID" value="KAF8797031.1"/>
    <property type="molecule type" value="Genomic_DNA"/>
</dbReference>
<keyword evidence="3" id="KW-0963">Cytoplasm</keyword>
<keyword evidence="5" id="KW-0677">Repeat</keyword>
<dbReference type="InterPro" id="IPR012677">
    <property type="entry name" value="Nucleotide-bd_a/b_plait_sf"/>
</dbReference>
<dbReference type="PANTHER" id="PTHR48032">
    <property type="entry name" value="RNA-BINDING PROTEIN MUSASHI HOMOLOG RBP6"/>
    <property type="match status" value="1"/>
</dbReference>
<dbReference type="GO" id="GO:0006417">
    <property type="term" value="P:regulation of translation"/>
    <property type="evidence" value="ECO:0007669"/>
    <property type="project" value="TreeGrafter"/>
</dbReference>
<feature type="domain" description="RRM" evidence="8">
    <location>
        <begin position="109"/>
        <end position="186"/>
    </location>
</feature>
<evidence type="ECO:0000313" key="10">
    <source>
        <dbReference type="Proteomes" id="UP000807504"/>
    </source>
</evidence>
<keyword evidence="4" id="KW-0597">Phosphoprotein</keyword>
<organism evidence="9 10">
    <name type="scientific">Argiope bruennichi</name>
    <name type="common">Wasp spider</name>
    <name type="synonym">Aranea bruennichi</name>
    <dbReference type="NCBI Taxonomy" id="94029"/>
    <lineage>
        <taxon>Eukaryota</taxon>
        <taxon>Metazoa</taxon>
        <taxon>Ecdysozoa</taxon>
        <taxon>Arthropoda</taxon>
        <taxon>Chelicerata</taxon>
        <taxon>Arachnida</taxon>
        <taxon>Araneae</taxon>
        <taxon>Araneomorphae</taxon>
        <taxon>Entelegynae</taxon>
        <taxon>Araneoidea</taxon>
        <taxon>Araneidae</taxon>
        <taxon>Argiope</taxon>
    </lineage>
</organism>
<dbReference type="PANTHER" id="PTHR48032:SF18">
    <property type="entry name" value="RRM DOMAIN-CONTAINING PROTEIN"/>
    <property type="match status" value="1"/>
</dbReference>
<evidence type="ECO:0000313" key="9">
    <source>
        <dbReference type="EMBL" id="KAF8797031.1"/>
    </source>
</evidence>
<evidence type="ECO:0000256" key="6">
    <source>
        <dbReference type="ARBA" id="ARBA00022884"/>
    </source>
</evidence>
<keyword evidence="6 7" id="KW-0694">RNA-binding</keyword>
<dbReference type="GO" id="GO:0005737">
    <property type="term" value="C:cytoplasm"/>
    <property type="evidence" value="ECO:0007669"/>
    <property type="project" value="UniProtKB-SubCell"/>
</dbReference>
<dbReference type="SMART" id="SM00360">
    <property type="entry name" value="RRM"/>
    <property type="match status" value="2"/>
</dbReference>
<evidence type="ECO:0000256" key="3">
    <source>
        <dbReference type="ARBA" id="ARBA00022490"/>
    </source>
</evidence>
<sequence length="470" mass="51331">MDSEDQSSAASPTDVSHDPGKMFIGGLSWQTAPEGLREYFSKYGDITEVMVMKDPTTRRSRGFGFVTFADPDSVDKVLANGPHELDGKKIDPKIAFPKRAHPKMVTRTKKVFVGGLSAPTTLDDVKNYFQQFGKVEDAMLMFDKQTNRHRGFGFVTFESEDVVDKVCEIHFHEINSKMVECKKAQPKEVMMPNSTTRERVEISYFEGNTILFQEITVIVSFLSFFAILSRSIRFNPFLFQPTCEDLVWPLGALTDAGFTTFGYGRGIPGYPSFGYSFPVFREELKTSSHAFKTMFCLKSLTNPSRKSANIRDCSDASDSVTSIGFHGFSYIPSPAATDHQATAFFVDAFSATAVSTAAALASHMTSVGQTEPPAGLAPMGSSPIKRGHPFAPQIPTVINNYGPQGFAASPSPANNRVFPATNSPGPIDIYSSNQDGVSYVQDPSPQSTGFPPIAVNRGPLIAAAFTNGYH</sequence>
<comment type="caution">
    <text evidence="9">The sequence shown here is derived from an EMBL/GenBank/DDBJ whole genome shotgun (WGS) entry which is preliminary data.</text>
</comment>
<name>A0A8T0G1D7_ARGBR</name>
<dbReference type="FunFam" id="3.30.70.330:FF:000020">
    <property type="entry name" value="RNA-binding protein Musashi homolog 2 isoform X1"/>
    <property type="match status" value="1"/>
</dbReference>
<comment type="subcellular location">
    <subcellularLocation>
        <location evidence="1">Cytoplasm</location>
    </subcellularLocation>
</comment>
<dbReference type="InterPro" id="IPR000504">
    <property type="entry name" value="RRM_dom"/>
</dbReference>
<proteinExistence type="inferred from homology"/>
<feature type="domain" description="RRM" evidence="8">
    <location>
        <begin position="20"/>
        <end position="110"/>
    </location>
</feature>
<dbReference type="FunFam" id="3.30.70.330:FF:000025">
    <property type="entry name" value="RNA-binding protein Musashi homolog 2 isoform X1"/>
    <property type="match status" value="1"/>
</dbReference>
<dbReference type="PROSITE" id="PS50102">
    <property type="entry name" value="RRM"/>
    <property type="match status" value="2"/>
</dbReference>
<comment type="similarity">
    <text evidence="2">Belongs to the Musashi family.</text>
</comment>
<keyword evidence="10" id="KW-1185">Reference proteome</keyword>
<dbReference type="GO" id="GO:0003729">
    <property type="term" value="F:mRNA binding"/>
    <property type="evidence" value="ECO:0007669"/>
    <property type="project" value="TreeGrafter"/>
</dbReference>
<dbReference type="AlphaFoldDB" id="A0A8T0G1D7"/>
<evidence type="ECO:0000256" key="1">
    <source>
        <dbReference type="ARBA" id="ARBA00004496"/>
    </source>
</evidence>
<evidence type="ECO:0000256" key="7">
    <source>
        <dbReference type="PROSITE-ProRule" id="PRU00176"/>
    </source>
</evidence>
<dbReference type="InterPro" id="IPR034126">
    <property type="entry name" value="MSI_RRM2"/>
</dbReference>
<evidence type="ECO:0000256" key="5">
    <source>
        <dbReference type="ARBA" id="ARBA00022737"/>
    </source>
</evidence>
<dbReference type="CDD" id="cd12576">
    <property type="entry name" value="RRM1_MSI"/>
    <property type="match status" value="1"/>
</dbReference>
<dbReference type="CDD" id="cd12323">
    <property type="entry name" value="RRM2_MSI"/>
    <property type="match status" value="1"/>
</dbReference>
<protein>
    <submittedName>
        <fullName evidence="9">RNA-binding protein Musashi Rbp6 like protein</fullName>
    </submittedName>
</protein>
<reference evidence="9" key="2">
    <citation type="submission" date="2020-06" db="EMBL/GenBank/DDBJ databases">
        <authorList>
            <person name="Sheffer M."/>
        </authorList>
    </citation>
    <scope>NUCLEOTIDE SEQUENCE</scope>
</reference>
<dbReference type="InterPro" id="IPR035979">
    <property type="entry name" value="RBD_domain_sf"/>
</dbReference>
<dbReference type="Gene3D" id="3.30.70.330">
    <property type="match status" value="2"/>
</dbReference>
<accession>A0A8T0G1D7</accession>
<dbReference type="Pfam" id="PF00076">
    <property type="entry name" value="RRM_1"/>
    <property type="match status" value="2"/>
</dbReference>